<name>A0A1N6FF48_9RHOB</name>
<evidence type="ECO:0000313" key="4">
    <source>
        <dbReference type="EMBL" id="SIN93918.1"/>
    </source>
</evidence>
<dbReference type="Proteomes" id="UP000184932">
    <property type="component" value="Unassembled WGS sequence"/>
</dbReference>
<dbReference type="STRING" id="1217970.SAMN05444002_1626"/>
<keyword evidence="4" id="KW-0560">Oxidoreductase</keyword>
<dbReference type="SUPFAM" id="SSF48113">
    <property type="entry name" value="Heme-dependent peroxidases"/>
    <property type="match status" value="1"/>
</dbReference>
<accession>A0A1N6FF48</accession>
<dbReference type="GO" id="GO:0004601">
    <property type="term" value="F:peroxidase activity"/>
    <property type="evidence" value="ECO:0007669"/>
    <property type="project" value="UniProtKB-KW"/>
</dbReference>
<keyword evidence="3" id="KW-0325">Glycoprotein</keyword>
<evidence type="ECO:0000256" key="2">
    <source>
        <dbReference type="ARBA" id="ARBA00022525"/>
    </source>
</evidence>
<evidence type="ECO:0000313" key="5">
    <source>
        <dbReference type="Proteomes" id="UP000184932"/>
    </source>
</evidence>
<dbReference type="Gene3D" id="1.10.640.10">
    <property type="entry name" value="Haem peroxidase domain superfamily, animal type"/>
    <property type="match status" value="1"/>
</dbReference>
<keyword evidence="4" id="KW-0575">Peroxidase</keyword>
<dbReference type="GO" id="GO:0006979">
    <property type="term" value="P:response to oxidative stress"/>
    <property type="evidence" value="ECO:0007669"/>
    <property type="project" value="InterPro"/>
</dbReference>
<keyword evidence="5" id="KW-1185">Reference proteome</keyword>
<sequence>MSHAKGPARPAFAPRSKLYKGRFGRICPGLTPWTPPGVPPDQIEAHFAAFAAEHMVERPGLTPDEANAITDELEAEFSSSIPVGYTYFGQFVDHDITFDPTPLGVEVTDPEGLENFRTPRLDLDCVYGSGPHDQPYMYDGAKFLIGEIAGTGLADLPRNPLGRAIIGDMRNDENAIVSQIQLAFLSAHNTLVDRALAAGAADPFMEARRVLTWLYQHCVWNDFIRRICVDTVVDTALQKDEGKDGRVQWQLGLKDVYSWEYNPFMPLEFSVAAYRFGHSMVRNGYQTNFTHNQLKRVPLFNNTTAGPGGAGEPDLRGFRPRTPVTTVQWDWFFDMGNQADFFPQRARKIDTKLANALLFLGEDDGNPGAVANRLAARNLIRGVALELPSGPDVAAKLNVPVTVNLAEGEPAALWYYILKEAEGQAGERLGRLGSTIVAAVFAGLLKGDPRAFVNADPGWTPEDELASGMLTEDDRVDDPAWGLPAILRISGQPVSGV</sequence>
<dbReference type="PANTHER" id="PTHR11475:SF4">
    <property type="entry name" value="CHORION PEROXIDASE"/>
    <property type="match status" value="1"/>
</dbReference>
<dbReference type="InterPro" id="IPR037120">
    <property type="entry name" value="Haem_peroxidase_sf_animal"/>
</dbReference>
<evidence type="ECO:0000256" key="3">
    <source>
        <dbReference type="ARBA" id="ARBA00023180"/>
    </source>
</evidence>
<dbReference type="PROSITE" id="PS50292">
    <property type="entry name" value="PEROXIDASE_3"/>
    <property type="match status" value="1"/>
</dbReference>
<dbReference type="RefSeq" id="WP_074255672.1">
    <property type="nucleotide sequence ID" value="NZ_FSRL01000001.1"/>
</dbReference>
<protein>
    <submittedName>
        <fullName evidence="4">Animal haem peroxidase</fullName>
    </submittedName>
</protein>
<reference evidence="5" key="1">
    <citation type="submission" date="2016-11" db="EMBL/GenBank/DDBJ databases">
        <authorList>
            <person name="Varghese N."/>
            <person name="Submissions S."/>
        </authorList>
    </citation>
    <scope>NUCLEOTIDE SEQUENCE [LARGE SCALE GENOMIC DNA]</scope>
    <source>
        <strain evidence="5">DSM 29440</strain>
    </source>
</reference>
<dbReference type="EMBL" id="FSRL01000001">
    <property type="protein sequence ID" value="SIN93918.1"/>
    <property type="molecule type" value="Genomic_DNA"/>
</dbReference>
<dbReference type="PANTHER" id="PTHR11475">
    <property type="entry name" value="OXIDASE/PEROXIDASE"/>
    <property type="match status" value="1"/>
</dbReference>
<proteinExistence type="predicted"/>
<evidence type="ECO:0000256" key="1">
    <source>
        <dbReference type="ARBA" id="ARBA00004613"/>
    </source>
</evidence>
<dbReference type="GO" id="GO:0020037">
    <property type="term" value="F:heme binding"/>
    <property type="evidence" value="ECO:0007669"/>
    <property type="project" value="InterPro"/>
</dbReference>
<dbReference type="AlphaFoldDB" id="A0A1N6FF48"/>
<keyword evidence="2" id="KW-0964">Secreted</keyword>
<dbReference type="Pfam" id="PF03098">
    <property type="entry name" value="An_peroxidase"/>
    <property type="match status" value="1"/>
</dbReference>
<organism evidence="4 5">
    <name type="scientific">Vannielia litorea</name>
    <dbReference type="NCBI Taxonomy" id="1217970"/>
    <lineage>
        <taxon>Bacteria</taxon>
        <taxon>Pseudomonadati</taxon>
        <taxon>Pseudomonadota</taxon>
        <taxon>Alphaproteobacteria</taxon>
        <taxon>Rhodobacterales</taxon>
        <taxon>Paracoccaceae</taxon>
        <taxon>Vannielia</taxon>
    </lineage>
</organism>
<dbReference type="InterPro" id="IPR019791">
    <property type="entry name" value="Haem_peroxidase_animal"/>
</dbReference>
<gene>
    <name evidence="4" type="ORF">SAMN05444002_1626</name>
</gene>
<dbReference type="InterPro" id="IPR010255">
    <property type="entry name" value="Haem_peroxidase_sf"/>
</dbReference>
<comment type="subcellular location">
    <subcellularLocation>
        <location evidence="1">Secreted</location>
    </subcellularLocation>
</comment>
<dbReference type="GO" id="GO:0005576">
    <property type="term" value="C:extracellular region"/>
    <property type="evidence" value="ECO:0007669"/>
    <property type="project" value="UniProtKB-SubCell"/>
</dbReference>
<dbReference type="OrthoDB" id="105077at2"/>